<dbReference type="InterPro" id="IPR036691">
    <property type="entry name" value="Endo/exonu/phosph_ase_sf"/>
</dbReference>
<dbReference type="GO" id="GO:0031012">
    <property type="term" value="C:extracellular matrix"/>
    <property type="evidence" value="ECO:0007669"/>
    <property type="project" value="TreeGrafter"/>
</dbReference>
<dbReference type="Proteomes" id="UP000281553">
    <property type="component" value="Unassembled WGS sequence"/>
</dbReference>
<accession>A0A3P7MRL9</accession>
<name>A0A3P7MRL9_DIBLA</name>
<evidence type="ECO:0008006" key="3">
    <source>
        <dbReference type="Google" id="ProtNLM"/>
    </source>
</evidence>
<dbReference type="GO" id="GO:0061343">
    <property type="term" value="P:cell adhesion involved in heart morphogenesis"/>
    <property type="evidence" value="ECO:0007669"/>
    <property type="project" value="TreeGrafter"/>
</dbReference>
<dbReference type="PANTHER" id="PTHR33395:SF22">
    <property type="entry name" value="REVERSE TRANSCRIPTASE DOMAIN-CONTAINING PROTEIN"/>
    <property type="match status" value="1"/>
</dbReference>
<dbReference type="Gene3D" id="3.60.10.10">
    <property type="entry name" value="Endonuclease/exonuclease/phosphatase"/>
    <property type="match status" value="1"/>
</dbReference>
<sequence length="237" mass="26370">MVSESVKDSEIDVPGNSVFRCDHINRIHGGVLVYATDGLVVSILERARTEDNRVEQLWLSVKAATGATTTVSVIYRSPQANGINWLTTVKKYARRSRVCIVGPASETENALLEMANEAHLVQHVVQPTRIADSSMTSCMDLIFTNGHTKVSDVRVSAPLGTSDHATIFAALHITGSPSTRRCYKPAYWKADYNEMRQSAMNLSWELSSSANVEERWIMIRGKARNYAYKAFMILKTT</sequence>
<dbReference type="AlphaFoldDB" id="A0A3P7MRL9"/>
<keyword evidence="2" id="KW-1185">Reference proteome</keyword>
<gene>
    <name evidence="1" type="ORF">DILT_LOCUS14812</name>
</gene>
<evidence type="ECO:0000313" key="2">
    <source>
        <dbReference type="Proteomes" id="UP000281553"/>
    </source>
</evidence>
<dbReference type="SUPFAM" id="SSF56219">
    <property type="entry name" value="DNase I-like"/>
    <property type="match status" value="1"/>
</dbReference>
<dbReference type="PANTHER" id="PTHR33395">
    <property type="entry name" value="TRANSCRIPTASE, PUTATIVE-RELATED-RELATED"/>
    <property type="match status" value="1"/>
</dbReference>
<protein>
    <recommendedName>
        <fullName evidence="3">Endonuclease/exonuclease/phosphatase domain-containing protein</fullName>
    </recommendedName>
</protein>
<reference evidence="1 2" key="1">
    <citation type="submission" date="2018-11" db="EMBL/GenBank/DDBJ databases">
        <authorList>
            <consortium name="Pathogen Informatics"/>
        </authorList>
    </citation>
    <scope>NUCLEOTIDE SEQUENCE [LARGE SCALE GENOMIC DNA]</scope>
</reference>
<dbReference type="GO" id="GO:0007508">
    <property type="term" value="P:larval heart development"/>
    <property type="evidence" value="ECO:0007669"/>
    <property type="project" value="TreeGrafter"/>
</dbReference>
<dbReference type="EMBL" id="UYRU01075967">
    <property type="protein sequence ID" value="VDN26463.1"/>
    <property type="molecule type" value="Genomic_DNA"/>
</dbReference>
<proteinExistence type="predicted"/>
<evidence type="ECO:0000313" key="1">
    <source>
        <dbReference type="EMBL" id="VDN26463.1"/>
    </source>
</evidence>
<dbReference type="OrthoDB" id="7634906at2759"/>
<organism evidence="1 2">
    <name type="scientific">Dibothriocephalus latus</name>
    <name type="common">Fish tapeworm</name>
    <name type="synonym">Diphyllobothrium latum</name>
    <dbReference type="NCBI Taxonomy" id="60516"/>
    <lineage>
        <taxon>Eukaryota</taxon>
        <taxon>Metazoa</taxon>
        <taxon>Spiralia</taxon>
        <taxon>Lophotrochozoa</taxon>
        <taxon>Platyhelminthes</taxon>
        <taxon>Cestoda</taxon>
        <taxon>Eucestoda</taxon>
        <taxon>Diphyllobothriidea</taxon>
        <taxon>Diphyllobothriidae</taxon>
        <taxon>Dibothriocephalus</taxon>
    </lineage>
</organism>